<name>A0A165J8N6_9BASI</name>
<dbReference type="OrthoDB" id="2692685at2759"/>
<feature type="domain" description="DUF6533" evidence="2">
    <location>
        <begin position="25"/>
        <end position="63"/>
    </location>
</feature>
<feature type="transmembrane region" description="Helical" evidence="1">
    <location>
        <begin position="15"/>
        <end position="32"/>
    </location>
</feature>
<accession>A0A165J8N6</accession>
<evidence type="ECO:0000256" key="1">
    <source>
        <dbReference type="SAM" id="Phobius"/>
    </source>
</evidence>
<dbReference type="EMBL" id="KV423922">
    <property type="protein sequence ID" value="KZT61519.1"/>
    <property type="molecule type" value="Genomic_DNA"/>
</dbReference>
<gene>
    <name evidence="3" type="ORF">CALCODRAFT_364326</name>
</gene>
<dbReference type="InParanoid" id="A0A165J8N6"/>
<feature type="transmembrane region" description="Helical" evidence="1">
    <location>
        <begin position="85"/>
        <end position="107"/>
    </location>
</feature>
<sequence length="197" mass="21757">MSTPAELWQITSPLGGQYGVSLAGTLLIYDWFLTFNQEWELIWKASWTPGKLIFLFIRYCGLIDMIGWFYLQFGGSVTHESCTVVMYLVQYTSGGMVYGGATLVLALRTWALWNRSRLCGAFVGVVLLTVSALGLVFVTWISTNLLHDGYPGFPELVGCGITDTAKSADAGYKLFACLSAYEGGEYYGLCPANFRLD</sequence>
<dbReference type="STRING" id="1353952.A0A165J8N6"/>
<evidence type="ECO:0000313" key="4">
    <source>
        <dbReference type="Proteomes" id="UP000076842"/>
    </source>
</evidence>
<evidence type="ECO:0000313" key="3">
    <source>
        <dbReference type="EMBL" id="KZT61519.1"/>
    </source>
</evidence>
<organism evidence="3 4">
    <name type="scientific">Calocera cornea HHB12733</name>
    <dbReference type="NCBI Taxonomy" id="1353952"/>
    <lineage>
        <taxon>Eukaryota</taxon>
        <taxon>Fungi</taxon>
        <taxon>Dikarya</taxon>
        <taxon>Basidiomycota</taxon>
        <taxon>Agaricomycotina</taxon>
        <taxon>Dacrymycetes</taxon>
        <taxon>Dacrymycetales</taxon>
        <taxon>Dacrymycetaceae</taxon>
        <taxon>Calocera</taxon>
    </lineage>
</organism>
<keyword evidence="1" id="KW-0472">Membrane</keyword>
<dbReference type="Proteomes" id="UP000076842">
    <property type="component" value="Unassembled WGS sequence"/>
</dbReference>
<keyword evidence="4" id="KW-1185">Reference proteome</keyword>
<proteinExistence type="predicted"/>
<feature type="transmembrane region" description="Helical" evidence="1">
    <location>
        <begin position="119"/>
        <end position="141"/>
    </location>
</feature>
<reference evidence="3 4" key="1">
    <citation type="journal article" date="2016" name="Mol. Biol. Evol.">
        <title>Comparative Genomics of Early-Diverging Mushroom-Forming Fungi Provides Insights into the Origins of Lignocellulose Decay Capabilities.</title>
        <authorList>
            <person name="Nagy L.G."/>
            <person name="Riley R."/>
            <person name="Tritt A."/>
            <person name="Adam C."/>
            <person name="Daum C."/>
            <person name="Floudas D."/>
            <person name="Sun H."/>
            <person name="Yadav J.S."/>
            <person name="Pangilinan J."/>
            <person name="Larsson K.H."/>
            <person name="Matsuura K."/>
            <person name="Barry K."/>
            <person name="Labutti K."/>
            <person name="Kuo R."/>
            <person name="Ohm R.A."/>
            <person name="Bhattacharya S.S."/>
            <person name="Shirouzu T."/>
            <person name="Yoshinaga Y."/>
            <person name="Martin F.M."/>
            <person name="Grigoriev I.V."/>
            <person name="Hibbett D.S."/>
        </authorList>
    </citation>
    <scope>NUCLEOTIDE SEQUENCE [LARGE SCALE GENOMIC DNA]</scope>
    <source>
        <strain evidence="3 4">HHB12733</strain>
    </source>
</reference>
<dbReference type="Pfam" id="PF20151">
    <property type="entry name" value="DUF6533"/>
    <property type="match status" value="1"/>
</dbReference>
<keyword evidence="1" id="KW-0812">Transmembrane</keyword>
<dbReference type="AlphaFoldDB" id="A0A165J8N6"/>
<feature type="transmembrane region" description="Helical" evidence="1">
    <location>
        <begin position="52"/>
        <end position="73"/>
    </location>
</feature>
<protein>
    <recommendedName>
        <fullName evidence="2">DUF6533 domain-containing protein</fullName>
    </recommendedName>
</protein>
<keyword evidence="1" id="KW-1133">Transmembrane helix</keyword>
<evidence type="ECO:0000259" key="2">
    <source>
        <dbReference type="Pfam" id="PF20151"/>
    </source>
</evidence>
<dbReference type="InterPro" id="IPR045340">
    <property type="entry name" value="DUF6533"/>
</dbReference>